<dbReference type="InterPro" id="IPR032675">
    <property type="entry name" value="LRR_dom_sf"/>
</dbReference>
<dbReference type="EMBL" id="LNZH02000191">
    <property type="protein sequence ID" value="OCB87552.1"/>
    <property type="molecule type" value="Genomic_DNA"/>
</dbReference>
<organism evidence="3 4">
    <name type="scientific">Sanghuangporus baumii</name>
    <name type="common">Phellinus baumii</name>
    <dbReference type="NCBI Taxonomy" id="108892"/>
    <lineage>
        <taxon>Eukaryota</taxon>
        <taxon>Fungi</taxon>
        <taxon>Dikarya</taxon>
        <taxon>Basidiomycota</taxon>
        <taxon>Agaricomycotina</taxon>
        <taxon>Agaricomycetes</taxon>
        <taxon>Hymenochaetales</taxon>
        <taxon>Hymenochaetaceae</taxon>
        <taxon>Sanghuangporus</taxon>
    </lineage>
</organism>
<evidence type="ECO:0000256" key="1">
    <source>
        <dbReference type="SAM" id="MobiDB-lite"/>
    </source>
</evidence>
<dbReference type="OrthoDB" id="5345779at2759"/>
<keyword evidence="2" id="KW-0812">Transmembrane</keyword>
<sequence>MRSPFRRRSVDPDDALVGKEMLTARTPISGGSSRLAARDDCFDAEPQDTLTDRMNLALNSSGQGFLLSLCPDTEYKITAPINFAFPDQEISTSGYPTDDSRAMITVSGPVSNGTGHTTAIQGNCQTCGNVRLRNIQINGSREDAIIKDGANIEMGGPNSGQLVEFVRSFNPRSWSCLHIAEGSLNCNNVTVQNNDIGPCGIDSFQEWADGISYSCENGFVRNNMIKDPTDGGIVIFGSPGTLVENNTVWIENQTLLGGINMVDYLPWSGNYTNVIVRNNSIFGGFATDDESASETKGEDKNDAIIKIGIAIGPRVWFGDRYGKNTSDNGTVTGNHFSGAFGYGIAITSAKNFTVQNNNLVGNTSFIGSRGPNCSTTDSTPTTQQFVIDRNNTQSINAQSDFVTISDGDSLTCIQPPDGGDYWPYGGSPETSSQEEGSGRSTGAKVGLALGIIFGVAFVAALAWFIRKWALARRAQRASYGRQGFRPHQSDDVSLFVVDPRVVFVQAQVGIVLTLNTLVLMLVPTLPPEIWRDILDYAVQDDPILEASLISPLAQSEWYEMLFGEWWLRKPHEARRMRQRQGYALKKAFTETCITFAQIGAEFMYRSILIGDPKRLRILVETFDKNTKLGWWTKAIYVYADDRLGIRDLDVVDMDDCVVSLIRHCPNLQVFAVDPLIESGSFLSIADSLRTYCSSSLRLVQWRLAFNAQSKLVPALLGLRNLIALQIDLNYPLEETSSTLPGMRKILGVSFPHLKQLSLQGAIQDFAEQVALWELPELTSLTLDFKACRHDFPDILEVLEEHALQLETLNINAIPTLDVRSILNMCPNLTTFCFNLDWQLEGMLVNSPHKKIQVIGLYGLRHAFGVGYAGQVALVNPFEAVIMRRRNDMNFASINKINFPSLTLVRVLETGLLNDLNRNNGPTEGACYERWERWFDSCSNQRIRLEDCTGNLLGTLPQKDEGEEDGSECTESAVDE</sequence>
<dbReference type="SUPFAM" id="SSF51126">
    <property type="entry name" value="Pectin lyase-like"/>
    <property type="match status" value="1"/>
</dbReference>
<evidence type="ECO:0000313" key="3">
    <source>
        <dbReference type="EMBL" id="OCB87552.1"/>
    </source>
</evidence>
<keyword evidence="4" id="KW-1185">Reference proteome</keyword>
<keyword evidence="2" id="KW-1133">Transmembrane helix</keyword>
<feature type="compositionally biased region" description="Acidic residues" evidence="1">
    <location>
        <begin position="960"/>
        <end position="975"/>
    </location>
</feature>
<protein>
    <recommendedName>
        <fullName evidence="5">Right handed beta helix domain-containing protein</fullName>
    </recommendedName>
</protein>
<proteinExistence type="predicted"/>
<dbReference type="Gene3D" id="3.80.10.10">
    <property type="entry name" value="Ribonuclease Inhibitor"/>
    <property type="match status" value="1"/>
</dbReference>
<dbReference type="InterPro" id="IPR006626">
    <property type="entry name" value="PbH1"/>
</dbReference>
<reference evidence="3" key="1">
    <citation type="submission" date="2016-06" db="EMBL/GenBank/DDBJ databases">
        <title>Draft Genome sequence of the fungus Inonotus baumii.</title>
        <authorList>
            <person name="Zhu H."/>
            <person name="Lin W."/>
        </authorList>
    </citation>
    <scope>NUCLEOTIDE SEQUENCE</scope>
    <source>
        <strain evidence="3">821</strain>
    </source>
</reference>
<feature type="region of interest" description="Disordered" evidence="1">
    <location>
        <begin position="953"/>
        <end position="975"/>
    </location>
</feature>
<accession>A0A9Q5HWZ9</accession>
<comment type="caution">
    <text evidence="3">The sequence shown here is derived from an EMBL/GenBank/DDBJ whole genome shotgun (WGS) entry which is preliminary data.</text>
</comment>
<keyword evidence="2" id="KW-0472">Membrane</keyword>
<evidence type="ECO:0008006" key="5">
    <source>
        <dbReference type="Google" id="ProtNLM"/>
    </source>
</evidence>
<name>A0A9Q5HWZ9_SANBA</name>
<evidence type="ECO:0000256" key="2">
    <source>
        <dbReference type="SAM" id="Phobius"/>
    </source>
</evidence>
<evidence type="ECO:0000313" key="4">
    <source>
        <dbReference type="Proteomes" id="UP000757232"/>
    </source>
</evidence>
<gene>
    <name evidence="3" type="ORF">A7U60_g5457</name>
</gene>
<dbReference type="InterPro" id="IPR012334">
    <property type="entry name" value="Pectin_lyas_fold"/>
</dbReference>
<dbReference type="AlphaFoldDB" id="A0A9Q5HWZ9"/>
<dbReference type="SMART" id="SM00710">
    <property type="entry name" value="PbH1"/>
    <property type="match status" value="5"/>
</dbReference>
<dbReference type="InterPro" id="IPR011050">
    <property type="entry name" value="Pectin_lyase_fold/virulence"/>
</dbReference>
<dbReference type="Gene3D" id="2.160.20.10">
    <property type="entry name" value="Single-stranded right-handed beta-helix, Pectin lyase-like"/>
    <property type="match status" value="1"/>
</dbReference>
<feature type="transmembrane region" description="Helical" evidence="2">
    <location>
        <begin position="502"/>
        <end position="522"/>
    </location>
</feature>
<feature type="transmembrane region" description="Helical" evidence="2">
    <location>
        <begin position="445"/>
        <end position="465"/>
    </location>
</feature>
<dbReference type="Proteomes" id="UP000757232">
    <property type="component" value="Unassembled WGS sequence"/>
</dbReference>
<dbReference type="SUPFAM" id="SSF52047">
    <property type="entry name" value="RNI-like"/>
    <property type="match status" value="1"/>
</dbReference>